<organism evidence="1 2">
    <name type="scientific">Phaeosphaeria nodorum (strain SN15 / ATCC MYA-4574 / FGSC 10173)</name>
    <name type="common">Glume blotch fungus</name>
    <name type="synonym">Parastagonospora nodorum</name>
    <dbReference type="NCBI Taxonomy" id="321614"/>
    <lineage>
        <taxon>Eukaryota</taxon>
        <taxon>Fungi</taxon>
        <taxon>Dikarya</taxon>
        <taxon>Ascomycota</taxon>
        <taxon>Pezizomycotina</taxon>
        <taxon>Dothideomycetes</taxon>
        <taxon>Pleosporomycetidae</taxon>
        <taxon>Pleosporales</taxon>
        <taxon>Pleosporineae</taxon>
        <taxon>Phaeosphaeriaceae</taxon>
        <taxon>Parastagonospora</taxon>
    </lineage>
</organism>
<reference evidence="2" key="1">
    <citation type="journal article" date="2007" name="Plant Cell">
        <title>Dothideomycete-plant interactions illuminated by genome sequencing and EST analysis of the wheat pathogen Stagonospora nodorum.</title>
        <authorList>
            <person name="Hane J.K."/>
            <person name="Lowe R.G."/>
            <person name="Solomon P.S."/>
            <person name="Tan K.C."/>
            <person name="Schoch C.L."/>
            <person name="Spatafora J.W."/>
            <person name="Crous P.W."/>
            <person name="Kodira C."/>
            <person name="Birren B.W."/>
            <person name="Galagan J.E."/>
            <person name="Torriani S.F."/>
            <person name="McDonald B.A."/>
            <person name="Oliver R.P."/>
        </authorList>
    </citation>
    <scope>NUCLEOTIDE SEQUENCE [LARGE SCALE GENOMIC DNA]</scope>
    <source>
        <strain evidence="2">SN15 / ATCC MYA-4574 / FGSC 10173</strain>
    </source>
</reference>
<dbReference type="KEGG" id="pno:SNOG_03567"/>
<proteinExistence type="predicted"/>
<dbReference type="EMBL" id="CH445329">
    <property type="protein sequence ID" value="EAT88772.1"/>
    <property type="molecule type" value="Genomic_DNA"/>
</dbReference>
<dbReference type="RefSeq" id="XP_001794124.1">
    <property type="nucleotide sequence ID" value="XM_001794072.1"/>
</dbReference>
<evidence type="ECO:0000313" key="1">
    <source>
        <dbReference type="EMBL" id="EAT88772.1"/>
    </source>
</evidence>
<accession>Q0UXE7</accession>
<evidence type="ECO:0000313" key="2">
    <source>
        <dbReference type="Proteomes" id="UP000001055"/>
    </source>
</evidence>
<dbReference type="InParanoid" id="Q0UXE7"/>
<dbReference type="AlphaFoldDB" id="Q0UXE7"/>
<sequence length="85" mass="9358">MINVEIDHCYLFGMLAQWVQTCVLTEDAEIALQHGNPLQLSMPNLNATVFQRTGGGPGKPNCLNTLVHLRAITIWRSLSVGGLIR</sequence>
<dbReference type="GeneID" id="5970987"/>
<gene>
    <name evidence="1" type="ORF">SNOG_03567</name>
</gene>
<dbReference type="Proteomes" id="UP000001055">
    <property type="component" value="Unassembled WGS sequence"/>
</dbReference>
<name>Q0UXE7_PHANO</name>
<protein>
    <submittedName>
        <fullName evidence="1">Uncharacterized protein</fullName>
    </submittedName>
</protein>